<sequence>MAVHFFFFITSHFMQWLTNRLRAEGAVDSVPIVCVVAIVVLIVAVLSFVIPRRRRQATPNHFIDSCSEDKNLEAMSLSILKQTGSSLETASPNKEQLYYPSPYAMGRIQALNKQGGGGSSESEAAATVQTLKRVTRREHIYEVPYPRWTEEDTYSHMRDGTTAPVSNIYQTPRKAGLTTRTNSDSAAQLVIEEQRLSRESRNHRMGIKSSSLASADNHSADDSDSEGAAYTFRLTTNGSYGDHQEMSEAECDRDQHTRAKRLEALGIHVSPGYGIT</sequence>
<organism evidence="3 4">
    <name type="scientific">Amblyomma americanum</name>
    <name type="common">Lone star tick</name>
    <dbReference type="NCBI Taxonomy" id="6943"/>
    <lineage>
        <taxon>Eukaryota</taxon>
        <taxon>Metazoa</taxon>
        <taxon>Ecdysozoa</taxon>
        <taxon>Arthropoda</taxon>
        <taxon>Chelicerata</taxon>
        <taxon>Arachnida</taxon>
        <taxon>Acari</taxon>
        <taxon>Parasitiformes</taxon>
        <taxon>Ixodida</taxon>
        <taxon>Ixodoidea</taxon>
        <taxon>Ixodidae</taxon>
        <taxon>Amblyomminae</taxon>
        <taxon>Amblyomma</taxon>
    </lineage>
</organism>
<feature type="region of interest" description="Disordered" evidence="1">
    <location>
        <begin position="196"/>
        <end position="225"/>
    </location>
</feature>
<name>A0AAQ4ECR2_AMBAM</name>
<dbReference type="AlphaFoldDB" id="A0AAQ4ECR2"/>
<feature type="compositionally biased region" description="Basic and acidic residues" evidence="1">
    <location>
        <begin position="242"/>
        <end position="255"/>
    </location>
</feature>
<evidence type="ECO:0000313" key="4">
    <source>
        <dbReference type="Proteomes" id="UP001321473"/>
    </source>
</evidence>
<dbReference type="Proteomes" id="UP001321473">
    <property type="component" value="Unassembled WGS sequence"/>
</dbReference>
<keyword evidence="2" id="KW-1133">Transmembrane helix</keyword>
<dbReference type="EMBL" id="JARKHS020018158">
    <property type="protein sequence ID" value="KAK8772531.1"/>
    <property type="molecule type" value="Genomic_DNA"/>
</dbReference>
<keyword evidence="4" id="KW-1185">Reference proteome</keyword>
<proteinExistence type="predicted"/>
<protein>
    <submittedName>
        <fullName evidence="3">Uncharacterized protein</fullName>
    </submittedName>
</protein>
<reference evidence="3 4" key="1">
    <citation type="journal article" date="2023" name="Arcadia Sci">
        <title>De novo assembly of a long-read Amblyomma americanum tick genome.</title>
        <authorList>
            <person name="Chou S."/>
            <person name="Poskanzer K.E."/>
            <person name="Rollins M."/>
            <person name="Thuy-Boun P.S."/>
        </authorList>
    </citation>
    <scope>NUCLEOTIDE SEQUENCE [LARGE SCALE GENOMIC DNA]</scope>
    <source>
        <strain evidence="3">F_SG_1</strain>
        <tissue evidence="3">Salivary glands</tissue>
    </source>
</reference>
<feature type="region of interest" description="Disordered" evidence="1">
    <location>
        <begin position="236"/>
        <end position="255"/>
    </location>
</feature>
<feature type="transmembrane region" description="Helical" evidence="2">
    <location>
        <begin position="30"/>
        <end position="50"/>
    </location>
</feature>
<comment type="caution">
    <text evidence="3">The sequence shown here is derived from an EMBL/GenBank/DDBJ whole genome shotgun (WGS) entry which is preliminary data.</text>
</comment>
<accession>A0AAQ4ECR2</accession>
<evidence type="ECO:0000256" key="1">
    <source>
        <dbReference type="SAM" id="MobiDB-lite"/>
    </source>
</evidence>
<evidence type="ECO:0000313" key="3">
    <source>
        <dbReference type="EMBL" id="KAK8772531.1"/>
    </source>
</evidence>
<evidence type="ECO:0000256" key="2">
    <source>
        <dbReference type="SAM" id="Phobius"/>
    </source>
</evidence>
<keyword evidence="2" id="KW-0812">Transmembrane</keyword>
<gene>
    <name evidence="3" type="ORF">V5799_024225</name>
</gene>
<keyword evidence="2" id="KW-0472">Membrane</keyword>